<proteinExistence type="predicted"/>
<feature type="signal peptide" evidence="1">
    <location>
        <begin position="1"/>
        <end position="16"/>
    </location>
</feature>
<dbReference type="Proteomes" id="UP001054821">
    <property type="component" value="Chromosome 4"/>
</dbReference>
<feature type="chain" id="PRO_5042040625" description="Secreted protein" evidence="1">
    <location>
        <begin position="17"/>
        <end position="128"/>
    </location>
</feature>
<dbReference type="EMBL" id="JAJFAZ020000004">
    <property type="protein sequence ID" value="KAI5332233.1"/>
    <property type="molecule type" value="Genomic_DNA"/>
</dbReference>
<keyword evidence="3" id="KW-1185">Reference proteome</keyword>
<dbReference type="AlphaFoldDB" id="A0AAD4VX19"/>
<gene>
    <name evidence="2" type="ORF">L3X38_022362</name>
</gene>
<evidence type="ECO:0000256" key="1">
    <source>
        <dbReference type="SAM" id="SignalP"/>
    </source>
</evidence>
<evidence type="ECO:0000313" key="2">
    <source>
        <dbReference type="EMBL" id="KAI5332233.1"/>
    </source>
</evidence>
<comment type="caution">
    <text evidence="2">The sequence shown here is derived from an EMBL/GenBank/DDBJ whole genome shotgun (WGS) entry which is preliminary data.</text>
</comment>
<evidence type="ECO:0008006" key="4">
    <source>
        <dbReference type="Google" id="ProtNLM"/>
    </source>
</evidence>
<name>A0AAD4VX19_PRUDU</name>
<keyword evidence="1" id="KW-0732">Signal</keyword>
<protein>
    <recommendedName>
        <fullName evidence="4">Secreted protein</fullName>
    </recommendedName>
</protein>
<organism evidence="2 3">
    <name type="scientific">Prunus dulcis</name>
    <name type="common">Almond</name>
    <name type="synonym">Amygdalus dulcis</name>
    <dbReference type="NCBI Taxonomy" id="3755"/>
    <lineage>
        <taxon>Eukaryota</taxon>
        <taxon>Viridiplantae</taxon>
        <taxon>Streptophyta</taxon>
        <taxon>Embryophyta</taxon>
        <taxon>Tracheophyta</taxon>
        <taxon>Spermatophyta</taxon>
        <taxon>Magnoliopsida</taxon>
        <taxon>eudicotyledons</taxon>
        <taxon>Gunneridae</taxon>
        <taxon>Pentapetalae</taxon>
        <taxon>rosids</taxon>
        <taxon>fabids</taxon>
        <taxon>Rosales</taxon>
        <taxon>Rosaceae</taxon>
        <taxon>Amygdaloideae</taxon>
        <taxon>Amygdaleae</taxon>
        <taxon>Prunus</taxon>
    </lineage>
</organism>
<evidence type="ECO:0000313" key="3">
    <source>
        <dbReference type="Proteomes" id="UP001054821"/>
    </source>
</evidence>
<accession>A0AAD4VX19</accession>
<sequence length="128" mass="13809">MLVSAILSWTSVWTSGHFRLRACPFCWPPPSPGLALCCWTPFLAPNPPPARVTQHCWKCSKSISIAAILARARGPFLHFWTSSAASAVWASPGSHQPGQAQRQILPGLQPEFADVSGDVTLTSASQKN</sequence>
<reference evidence="2 3" key="1">
    <citation type="journal article" date="2022" name="G3 (Bethesda)">
        <title>Whole-genome sequence and methylome profiling of the almond [Prunus dulcis (Mill.) D.A. Webb] cultivar 'Nonpareil'.</title>
        <authorList>
            <person name="D'Amico-Willman K.M."/>
            <person name="Ouma W.Z."/>
            <person name="Meulia T."/>
            <person name="Sideli G.M."/>
            <person name="Gradziel T.M."/>
            <person name="Fresnedo-Ramirez J."/>
        </authorList>
    </citation>
    <scope>NUCLEOTIDE SEQUENCE [LARGE SCALE GENOMIC DNA]</scope>
    <source>
        <strain evidence="2">Clone GOH B32 T37-40</strain>
    </source>
</reference>